<keyword evidence="4 6" id="KW-0694">RNA-binding</keyword>
<sequence length="182" mass="19403">MSRLGKKPIMIPANTQVTCVNGEMRVKGPLGELTRMIRPVINVSIEGSAVTLSPNATSKEAKALWGTYASELRSMIAGVNKPFEKKLLIEGIGYKADAKGSDINMSLGFSHPVKVAIPAGIKVVTEKAAIMISGIDKELVGRFASEIRALKKPEPYKGKGIRYEGEVVHLKQGKKAGATTAG</sequence>
<dbReference type="GO" id="GO:0019843">
    <property type="term" value="F:rRNA binding"/>
    <property type="evidence" value="ECO:0007669"/>
    <property type="project" value="UniProtKB-UniRule"/>
</dbReference>
<evidence type="ECO:0000256" key="5">
    <source>
        <dbReference type="RuleBase" id="RU003869"/>
    </source>
</evidence>
<keyword evidence="4 6" id="KW-0699">rRNA-binding</keyword>
<proteinExistence type="inferred from homology"/>
<dbReference type="InterPro" id="IPR019906">
    <property type="entry name" value="Ribosomal_uL6_bac-type"/>
</dbReference>
<dbReference type="Pfam" id="PF00347">
    <property type="entry name" value="Ribosomal_L6"/>
    <property type="match status" value="2"/>
</dbReference>
<dbReference type="NCBIfam" id="TIGR03654">
    <property type="entry name" value="L6_bact"/>
    <property type="match status" value="1"/>
</dbReference>
<evidence type="ECO:0000256" key="3">
    <source>
        <dbReference type="ARBA" id="ARBA00023274"/>
    </source>
</evidence>
<evidence type="ECO:0000256" key="4">
    <source>
        <dbReference type="HAMAP-Rule" id="MF_01365"/>
    </source>
</evidence>
<reference evidence="8 9" key="1">
    <citation type="journal article" date="2016" name="Nat. Commun.">
        <title>Thousands of microbial genomes shed light on interconnected biogeochemical processes in an aquifer system.</title>
        <authorList>
            <person name="Anantharaman K."/>
            <person name="Brown C.T."/>
            <person name="Hug L.A."/>
            <person name="Sharon I."/>
            <person name="Castelle C.J."/>
            <person name="Probst A.J."/>
            <person name="Thomas B.C."/>
            <person name="Singh A."/>
            <person name="Wilkins M.J."/>
            <person name="Karaoz U."/>
            <person name="Brodie E.L."/>
            <person name="Williams K.H."/>
            <person name="Hubbard S.S."/>
            <person name="Banfield J.F."/>
        </authorList>
    </citation>
    <scope>NUCLEOTIDE SEQUENCE [LARGE SCALE GENOMIC DNA]</scope>
</reference>
<keyword evidence="3 4" id="KW-0687">Ribonucleoprotein</keyword>
<protein>
    <recommendedName>
        <fullName evidence="4">Large ribosomal subunit protein uL6</fullName>
    </recommendedName>
</protein>
<dbReference type="PANTHER" id="PTHR11655">
    <property type="entry name" value="60S/50S RIBOSOMAL PROTEIN L6/L9"/>
    <property type="match status" value="1"/>
</dbReference>
<comment type="similarity">
    <text evidence="1 4 5">Belongs to the universal ribosomal protein uL6 family.</text>
</comment>
<dbReference type="SUPFAM" id="SSF56053">
    <property type="entry name" value="Ribosomal protein L6"/>
    <property type="match status" value="2"/>
</dbReference>
<accession>A0A1G2M2P6</accession>
<organism evidence="8 9">
    <name type="scientific">Candidatus Taylorbacteria bacterium RIFCSPHIGHO2_01_FULL_46_22b</name>
    <dbReference type="NCBI Taxonomy" id="1802301"/>
    <lineage>
        <taxon>Bacteria</taxon>
        <taxon>Candidatus Tayloriibacteriota</taxon>
    </lineage>
</organism>
<name>A0A1G2M2P6_9BACT</name>
<evidence type="ECO:0000259" key="7">
    <source>
        <dbReference type="Pfam" id="PF00347"/>
    </source>
</evidence>
<dbReference type="EMBL" id="MHRF01000007">
    <property type="protein sequence ID" value="OHA18160.1"/>
    <property type="molecule type" value="Genomic_DNA"/>
</dbReference>
<dbReference type="InterPro" id="IPR036789">
    <property type="entry name" value="Ribosomal_uL6-like_a/b-dom_sf"/>
</dbReference>
<dbReference type="PANTHER" id="PTHR11655:SF14">
    <property type="entry name" value="LARGE RIBOSOMAL SUBUNIT PROTEIN UL6M"/>
    <property type="match status" value="1"/>
</dbReference>
<evidence type="ECO:0000313" key="8">
    <source>
        <dbReference type="EMBL" id="OHA18160.1"/>
    </source>
</evidence>
<dbReference type="FunFam" id="3.90.930.12:FF:000001">
    <property type="entry name" value="50S ribosomal protein L6"/>
    <property type="match status" value="1"/>
</dbReference>
<dbReference type="InterPro" id="IPR020040">
    <property type="entry name" value="Ribosomal_uL6_a/b-dom"/>
</dbReference>
<keyword evidence="2 4" id="KW-0689">Ribosomal protein</keyword>
<feature type="domain" description="Large ribosomal subunit protein uL6 alpha-beta" evidence="7">
    <location>
        <begin position="11"/>
        <end position="80"/>
    </location>
</feature>
<dbReference type="HAMAP" id="MF_01365_B">
    <property type="entry name" value="Ribosomal_uL6_B"/>
    <property type="match status" value="1"/>
</dbReference>
<dbReference type="GO" id="GO:0003735">
    <property type="term" value="F:structural constituent of ribosome"/>
    <property type="evidence" value="ECO:0007669"/>
    <property type="project" value="UniProtKB-UniRule"/>
</dbReference>
<evidence type="ECO:0000313" key="9">
    <source>
        <dbReference type="Proteomes" id="UP000178873"/>
    </source>
</evidence>
<dbReference type="InterPro" id="IPR000702">
    <property type="entry name" value="Ribosomal_uL6-like"/>
</dbReference>
<dbReference type="STRING" id="1802301.A2664_01675"/>
<evidence type="ECO:0000256" key="1">
    <source>
        <dbReference type="ARBA" id="ARBA00009356"/>
    </source>
</evidence>
<comment type="caution">
    <text evidence="8">The sequence shown here is derived from an EMBL/GenBank/DDBJ whole genome shotgun (WGS) entry which is preliminary data.</text>
</comment>
<evidence type="ECO:0000256" key="2">
    <source>
        <dbReference type="ARBA" id="ARBA00022980"/>
    </source>
</evidence>
<dbReference type="AlphaFoldDB" id="A0A1G2M2P6"/>
<evidence type="ECO:0000256" key="6">
    <source>
        <dbReference type="RuleBase" id="RU003870"/>
    </source>
</evidence>
<dbReference type="Gene3D" id="3.90.930.12">
    <property type="entry name" value="Ribosomal protein L6, alpha-beta domain"/>
    <property type="match status" value="2"/>
</dbReference>
<feature type="domain" description="Large ribosomal subunit protein uL6 alpha-beta" evidence="7">
    <location>
        <begin position="91"/>
        <end position="163"/>
    </location>
</feature>
<dbReference type="PROSITE" id="PS00525">
    <property type="entry name" value="RIBOSOMAL_L6_1"/>
    <property type="match status" value="1"/>
</dbReference>
<dbReference type="GO" id="GO:0002181">
    <property type="term" value="P:cytoplasmic translation"/>
    <property type="evidence" value="ECO:0007669"/>
    <property type="project" value="TreeGrafter"/>
</dbReference>
<dbReference type="Proteomes" id="UP000178873">
    <property type="component" value="Unassembled WGS sequence"/>
</dbReference>
<comment type="function">
    <text evidence="4 6">This protein binds to the 23S rRNA, and is important in its secondary structure. It is located near the subunit interface in the base of the L7/L12 stalk, and near the tRNA binding site of the peptidyltransferase center.</text>
</comment>
<dbReference type="PRINTS" id="PR00059">
    <property type="entry name" value="RIBOSOMALL6"/>
</dbReference>
<dbReference type="InterPro" id="IPR002358">
    <property type="entry name" value="Ribosomal_uL6_CS"/>
</dbReference>
<gene>
    <name evidence="4" type="primary">rplF</name>
    <name evidence="8" type="ORF">A2664_01675</name>
</gene>
<comment type="subunit">
    <text evidence="4">Part of the 50S ribosomal subunit.</text>
</comment>
<dbReference type="GO" id="GO:0022625">
    <property type="term" value="C:cytosolic large ribosomal subunit"/>
    <property type="evidence" value="ECO:0007669"/>
    <property type="project" value="UniProtKB-UniRule"/>
</dbReference>
<dbReference type="PIRSF" id="PIRSF002162">
    <property type="entry name" value="Ribosomal_L6"/>
    <property type="match status" value="1"/>
</dbReference>